<dbReference type="Pfam" id="PF02602">
    <property type="entry name" value="HEM4"/>
    <property type="match status" value="1"/>
</dbReference>
<sequence>MTATVLLTRPADQSARFADALHERLGAAVPVLIAPVMRIVTDPDAAARALRGAGGAIFTSENGVAACSEAAVPHGLPAFCVGPRTAEAAAARGFAVRSGPGDAAGLAATIAEAGWPTGAPPLVHLHGAHVTGDLAGALAAAGIAARGTVVYDQRATPLGQDALALLAGRRAVVVPLFSPRSARLVAPELVRARAPLRIAAISPAVATALNVHSAAKPQVQVAASPDAEAMLEAVARLWENGSFLER</sequence>
<dbReference type="AlphaFoldDB" id="A0A2V2LFY0"/>
<organism evidence="2 3">
    <name type="scientific">Meridianimarinicoccus roseus</name>
    <dbReference type="NCBI Taxonomy" id="2072018"/>
    <lineage>
        <taxon>Bacteria</taxon>
        <taxon>Pseudomonadati</taxon>
        <taxon>Pseudomonadota</taxon>
        <taxon>Alphaproteobacteria</taxon>
        <taxon>Rhodobacterales</taxon>
        <taxon>Paracoccaceae</taxon>
        <taxon>Meridianimarinicoccus</taxon>
    </lineage>
</organism>
<dbReference type="GO" id="GO:0006780">
    <property type="term" value="P:uroporphyrinogen III biosynthetic process"/>
    <property type="evidence" value="ECO:0007669"/>
    <property type="project" value="InterPro"/>
</dbReference>
<comment type="caution">
    <text evidence="2">The sequence shown here is derived from an EMBL/GenBank/DDBJ whole genome shotgun (WGS) entry which is preliminary data.</text>
</comment>
<dbReference type="OrthoDB" id="7204250at2"/>
<dbReference type="InterPro" id="IPR003754">
    <property type="entry name" value="4pyrrol_synth_uPrphyn_synth"/>
</dbReference>
<dbReference type="PANTHER" id="PTHR12390:SF0">
    <property type="entry name" value="UROPORPHYRINOGEN-III SYNTHASE"/>
    <property type="match status" value="1"/>
</dbReference>
<dbReference type="InterPro" id="IPR036108">
    <property type="entry name" value="4pyrrol_syn_uPrphyn_synt_sf"/>
</dbReference>
<dbReference type="GO" id="GO:0004852">
    <property type="term" value="F:uroporphyrinogen-III synthase activity"/>
    <property type="evidence" value="ECO:0007669"/>
    <property type="project" value="InterPro"/>
</dbReference>
<dbReference type="CDD" id="cd06578">
    <property type="entry name" value="HemD"/>
    <property type="match status" value="1"/>
</dbReference>
<dbReference type="Gene3D" id="3.40.50.10090">
    <property type="match status" value="1"/>
</dbReference>
<dbReference type="PANTHER" id="PTHR12390">
    <property type="entry name" value="UROPORPHYRINOGEN III SYNTHASE"/>
    <property type="match status" value="1"/>
</dbReference>
<keyword evidence="3" id="KW-1185">Reference proteome</keyword>
<protein>
    <submittedName>
        <fullName evidence="2">Uroporphyrinogen-III synthase</fullName>
    </submittedName>
</protein>
<dbReference type="SUPFAM" id="SSF69618">
    <property type="entry name" value="HemD-like"/>
    <property type="match status" value="1"/>
</dbReference>
<dbReference type="GO" id="GO:0005829">
    <property type="term" value="C:cytosol"/>
    <property type="evidence" value="ECO:0007669"/>
    <property type="project" value="TreeGrafter"/>
</dbReference>
<gene>
    <name evidence="2" type="ORF">DKT77_09490</name>
</gene>
<proteinExistence type="predicted"/>
<feature type="domain" description="Tetrapyrrole biosynthesis uroporphyrinogen III synthase" evidence="1">
    <location>
        <begin position="23"/>
        <end position="232"/>
    </location>
</feature>
<evidence type="ECO:0000259" key="1">
    <source>
        <dbReference type="Pfam" id="PF02602"/>
    </source>
</evidence>
<dbReference type="RefSeq" id="WP_109811461.1">
    <property type="nucleotide sequence ID" value="NZ_QGKU01000032.1"/>
</dbReference>
<dbReference type="Proteomes" id="UP000245680">
    <property type="component" value="Unassembled WGS sequence"/>
</dbReference>
<reference evidence="2 3" key="1">
    <citation type="submission" date="2018-05" db="EMBL/GenBank/DDBJ databases">
        <title>Rhodobacteraceae gen. nov., sp. nov. isolated from sea water.</title>
        <authorList>
            <person name="Ren Y."/>
        </authorList>
    </citation>
    <scope>NUCLEOTIDE SEQUENCE [LARGE SCALE GENOMIC DNA]</scope>
    <source>
        <strain evidence="2 3">TG-679</strain>
    </source>
</reference>
<accession>A0A2V2LFY0</accession>
<evidence type="ECO:0000313" key="3">
    <source>
        <dbReference type="Proteomes" id="UP000245680"/>
    </source>
</evidence>
<evidence type="ECO:0000313" key="2">
    <source>
        <dbReference type="EMBL" id="PWR02801.1"/>
    </source>
</evidence>
<dbReference type="EMBL" id="QGKU01000032">
    <property type="protein sequence ID" value="PWR02801.1"/>
    <property type="molecule type" value="Genomic_DNA"/>
</dbReference>
<name>A0A2V2LFY0_9RHOB</name>
<dbReference type="InterPro" id="IPR039793">
    <property type="entry name" value="UROS/Hem4"/>
</dbReference>